<dbReference type="Proteomes" id="UP000565579">
    <property type="component" value="Unassembled WGS sequence"/>
</dbReference>
<evidence type="ECO:0000313" key="1">
    <source>
        <dbReference type="EMBL" id="MBB6550544.1"/>
    </source>
</evidence>
<dbReference type="AlphaFoldDB" id="A0A7X0U0N1"/>
<dbReference type="InterPro" id="IPR036291">
    <property type="entry name" value="NAD(P)-bd_dom_sf"/>
</dbReference>
<dbReference type="RefSeq" id="WP_185104799.1">
    <property type="nucleotide sequence ID" value="NZ_JACHMI010000001.1"/>
</dbReference>
<name>A0A7X0U0N1_9ACTN</name>
<gene>
    <name evidence="1" type="ORF">HD593_005339</name>
</gene>
<evidence type="ECO:0000313" key="2">
    <source>
        <dbReference type="Proteomes" id="UP000565579"/>
    </source>
</evidence>
<dbReference type="SUPFAM" id="SSF51735">
    <property type="entry name" value="NAD(P)-binding Rossmann-fold domains"/>
    <property type="match status" value="1"/>
</dbReference>
<proteinExistence type="predicted"/>
<sequence length="134" mass="13904">MTMCRERLAPLPTYVALKLDAGGRGQGRAHALASARECADVILTDTGAPIRTVPYGLAGKEDLAETVRLVEDLGRRALPFVADVRSQQALDDAVAQGVAGFGKIDCLIADSSSSDDPDPGIAHYTAAKAGVIGL</sequence>
<protein>
    <submittedName>
        <fullName evidence="1">NAD(P)-dependent dehydrogenase (Short-subunit alcohol dehydrogenase family)</fullName>
    </submittedName>
</protein>
<accession>A0A7X0U0N1</accession>
<organism evidence="1 2">
    <name type="scientific">Nonomuraea rubra</name>
    <dbReference type="NCBI Taxonomy" id="46180"/>
    <lineage>
        <taxon>Bacteria</taxon>
        <taxon>Bacillati</taxon>
        <taxon>Actinomycetota</taxon>
        <taxon>Actinomycetes</taxon>
        <taxon>Streptosporangiales</taxon>
        <taxon>Streptosporangiaceae</taxon>
        <taxon>Nonomuraea</taxon>
    </lineage>
</organism>
<dbReference type="EMBL" id="JACHMI010000001">
    <property type="protein sequence ID" value="MBB6550544.1"/>
    <property type="molecule type" value="Genomic_DNA"/>
</dbReference>
<comment type="caution">
    <text evidence="1">The sequence shown here is derived from an EMBL/GenBank/DDBJ whole genome shotgun (WGS) entry which is preliminary data.</text>
</comment>
<reference evidence="1 2" key="1">
    <citation type="submission" date="2020-08" db="EMBL/GenBank/DDBJ databases">
        <title>Sequencing the genomes of 1000 actinobacteria strains.</title>
        <authorList>
            <person name="Klenk H.-P."/>
        </authorList>
    </citation>
    <scope>NUCLEOTIDE SEQUENCE [LARGE SCALE GENOMIC DNA]</scope>
    <source>
        <strain evidence="1 2">DSM 43768</strain>
    </source>
</reference>
<keyword evidence="2" id="KW-1185">Reference proteome</keyword>
<dbReference type="Gene3D" id="3.40.50.720">
    <property type="entry name" value="NAD(P)-binding Rossmann-like Domain"/>
    <property type="match status" value="1"/>
</dbReference>